<dbReference type="EC" id="1.5.1.34" evidence="7"/>
<dbReference type="InterPro" id="IPR036291">
    <property type="entry name" value="NAD(P)-bd_dom_sf"/>
</dbReference>
<dbReference type="PROSITE" id="PS00061">
    <property type="entry name" value="ADH_SHORT"/>
    <property type="match status" value="1"/>
</dbReference>
<dbReference type="GO" id="GO:0005737">
    <property type="term" value="C:cytoplasm"/>
    <property type="evidence" value="ECO:0007669"/>
    <property type="project" value="TreeGrafter"/>
</dbReference>
<dbReference type="PANTHER" id="PTHR15104">
    <property type="entry name" value="DIHYDROPTERIDINE REDUCTASE"/>
    <property type="match status" value="1"/>
</dbReference>
<dbReference type="EMBL" id="CADEPI010000108">
    <property type="protein sequence ID" value="CAB3375139.1"/>
    <property type="molecule type" value="Genomic_DNA"/>
</dbReference>
<dbReference type="SUPFAM" id="SSF51735">
    <property type="entry name" value="NAD(P)-binding Rossmann-fold domains"/>
    <property type="match status" value="1"/>
</dbReference>
<comment type="catalytic activity">
    <reaction evidence="11">
        <text>5,6,7,8-tetrahydropteridine + NADP(+) = 6,7-dihydropteridine + NADPH + H(+)</text>
        <dbReference type="Rhea" id="RHEA:17865"/>
        <dbReference type="ChEBI" id="CHEBI:15378"/>
        <dbReference type="ChEBI" id="CHEBI:28889"/>
        <dbReference type="ChEBI" id="CHEBI:30156"/>
        <dbReference type="ChEBI" id="CHEBI:57783"/>
        <dbReference type="ChEBI" id="CHEBI:58349"/>
        <dbReference type="EC" id="1.5.1.34"/>
    </reaction>
    <physiologicalReaction direction="right-to-left" evidence="11">
        <dbReference type="Rhea" id="RHEA:17867"/>
    </physiologicalReaction>
</comment>
<keyword evidence="3" id="KW-0521">NADP</keyword>
<evidence type="ECO:0000256" key="9">
    <source>
        <dbReference type="ARBA" id="ARBA00041348"/>
    </source>
</evidence>
<comment type="function">
    <text evidence="6">Catalyzes the conversion of quinonoid dihydrobiopterin into tetrahydrobiopterin.</text>
</comment>
<evidence type="ECO:0000256" key="12">
    <source>
        <dbReference type="ARBA" id="ARBA00047536"/>
    </source>
</evidence>
<evidence type="ECO:0000256" key="8">
    <source>
        <dbReference type="ARBA" id="ARBA00039520"/>
    </source>
</evidence>
<dbReference type="GO" id="GO:0070402">
    <property type="term" value="F:NADPH binding"/>
    <property type="evidence" value="ECO:0007669"/>
    <property type="project" value="TreeGrafter"/>
</dbReference>
<name>A0A8S1D5J9_9INSE</name>
<dbReference type="AlphaFoldDB" id="A0A8S1D5J9"/>
<protein>
    <recommendedName>
        <fullName evidence="8">Dihydropteridine reductase</fullName>
        <ecNumber evidence="7">1.5.1.34</ecNumber>
    </recommendedName>
    <alternativeName>
        <fullName evidence="10">HDHPR</fullName>
    </alternativeName>
    <alternativeName>
        <fullName evidence="9">Quinoid dihydropteridine reductase</fullName>
    </alternativeName>
</protein>
<gene>
    <name evidence="13" type="ORF">CLODIP_2_CD12911</name>
</gene>
<comment type="caution">
    <text evidence="13">The sequence shown here is derived from an EMBL/GenBank/DDBJ whole genome shotgun (WGS) entry which is preliminary data.</text>
</comment>
<dbReference type="GO" id="GO:0006559">
    <property type="term" value="P:L-phenylalanine catabolic process"/>
    <property type="evidence" value="ECO:0007669"/>
    <property type="project" value="TreeGrafter"/>
</dbReference>
<evidence type="ECO:0000256" key="6">
    <source>
        <dbReference type="ARBA" id="ARBA00037099"/>
    </source>
</evidence>
<evidence type="ECO:0000256" key="11">
    <source>
        <dbReference type="ARBA" id="ARBA00047429"/>
    </source>
</evidence>
<evidence type="ECO:0000256" key="1">
    <source>
        <dbReference type="ARBA" id="ARBA00006484"/>
    </source>
</evidence>
<evidence type="ECO:0000256" key="10">
    <source>
        <dbReference type="ARBA" id="ARBA00042518"/>
    </source>
</evidence>
<dbReference type="GO" id="GO:0070404">
    <property type="term" value="F:NADH binding"/>
    <property type="evidence" value="ECO:0007669"/>
    <property type="project" value="TreeGrafter"/>
</dbReference>
<dbReference type="InterPro" id="IPR002347">
    <property type="entry name" value="SDR_fam"/>
</dbReference>
<dbReference type="GO" id="GO:0006729">
    <property type="term" value="P:tetrahydrobiopterin biosynthetic process"/>
    <property type="evidence" value="ECO:0007669"/>
    <property type="project" value="UniProtKB-KW"/>
</dbReference>
<evidence type="ECO:0000256" key="3">
    <source>
        <dbReference type="ARBA" id="ARBA00022857"/>
    </source>
</evidence>
<sequence length="236" mass="24985">MSALGRVLIYGGRGALGASCVAHFKANNWWVGSIDLANNDEADANILVKPADAWADQENSVVKAVEELLGSNKLDAVICVAGGWAGGNASSGDLVKNADLMWRQSVWSSVIAATVAAKFLKDGGLLSLPGAKPALGPTPGMIGYGMAKAAVHQLTKSLAGEKSGMPENSLVVATLPVTLDTPMNRKWMPKADTTTWTPLEFIAEMFFKWCKGEERPPNGSLVTLVTKNSTTELHFD</sequence>
<comment type="catalytic activity">
    <reaction evidence="12">
        <text>5,6,7,8-tetrahydropteridine + NAD(+) = 6,7-dihydropteridine + NADH + H(+)</text>
        <dbReference type="Rhea" id="RHEA:17869"/>
        <dbReference type="ChEBI" id="CHEBI:15378"/>
        <dbReference type="ChEBI" id="CHEBI:28889"/>
        <dbReference type="ChEBI" id="CHEBI:30156"/>
        <dbReference type="ChEBI" id="CHEBI:57540"/>
        <dbReference type="ChEBI" id="CHEBI:57945"/>
        <dbReference type="EC" id="1.5.1.34"/>
    </reaction>
    <physiologicalReaction direction="right-to-left" evidence="12">
        <dbReference type="Rhea" id="RHEA:17871"/>
    </physiologicalReaction>
</comment>
<dbReference type="PANTHER" id="PTHR15104:SF0">
    <property type="entry name" value="DIHYDROPTERIDINE REDUCTASE"/>
    <property type="match status" value="1"/>
</dbReference>
<keyword evidence="4" id="KW-0560">Oxidoreductase</keyword>
<dbReference type="Pfam" id="PF00106">
    <property type="entry name" value="adh_short"/>
    <property type="match status" value="1"/>
</dbReference>
<accession>A0A8S1D5J9</accession>
<comment type="subunit">
    <text evidence="2">Homodimer.</text>
</comment>
<dbReference type="Gene3D" id="3.40.50.720">
    <property type="entry name" value="NAD(P)-binding Rossmann-like Domain"/>
    <property type="match status" value="1"/>
</dbReference>
<evidence type="ECO:0000313" key="14">
    <source>
        <dbReference type="Proteomes" id="UP000494165"/>
    </source>
</evidence>
<reference evidence="13 14" key="1">
    <citation type="submission" date="2020-04" db="EMBL/GenBank/DDBJ databases">
        <authorList>
            <person name="Alioto T."/>
            <person name="Alioto T."/>
            <person name="Gomez Garrido J."/>
        </authorList>
    </citation>
    <scope>NUCLEOTIDE SEQUENCE [LARGE SCALE GENOMIC DNA]</scope>
</reference>
<evidence type="ECO:0000256" key="5">
    <source>
        <dbReference type="ARBA" id="ARBA00023007"/>
    </source>
</evidence>
<proteinExistence type="inferred from homology"/>
<dbReference type="OrthoDB" id="1204at2759"/>
<evidence type="ECO:0000313" key="13">
    <source>
        <dbReference type="EMBL" id="CAB3375139.1"/>
    </source>
</evidence>
<dbReference type="Proteomes" id="UP000494165">
    <property type="component" value="Unassembled WGS sequence"/>
</dbReference>
<organism evidence="13 14">
    <name type="scientific">Cloeon dipterum</name>
    <dbReference type="NCBI Taxonomy" id="197152"/>
    <lineage>
        <taxon>Eukaryota</taxon>
        <taxon>Metazoa</taxon>
        <taxon>Ecdysozoa</taxon>
        <taxon>Arthropoda</taxon>
        <taxon>Hexapoda</taxon>
        <taxon>Insecta</taxon>
        <taxon>Pterygota</taxon>
        <taxon>Palaeoptera</taxon>
        <taxon>Ephemeroptera</taxon>
        <taxon>Pisciforma</taxon>
        <taxon>Baetidae</taxon>
        <taxon>Cloeon</taxon>
    </lineage>
</organism>
<dbReference type="FunFam" id="3.40.50.720:FF:000157">
    <property type="entry name" value="Quinoid dihydropteridine reductase"/>
    <property type="match status" value="1"/>
</dbReference>
<keyword evidence="14" id="KW-1185">Reference proteome</keyword>
<evidence type="ECO:0000256" key="4">
    <source>
        <dbReference type="ARBA" id="ARBA00023002"/>
    </source>
</evidence>
<keyword evidence="5" id="KW-0783">Tetrahydrobiopterin biosynthesis</keyword>
<comment type="similarity">
    <text evidence="1">Belongs to the short-chain dehydrogenases/reductases (SDR) family.</text>
</comment>
<dbReference type="GO" id="GO:0004155">
    <property type="term" value="F:6,7-dihydropteridine reductase activity"/>
    <property type="evidence" value="ECO:0007669"/>
    <property type="project" value="UniProtKB-EC"/>
</dbReference>
<evidence type="ECO:0000256" key="2">
    <source>
        <dbReference type="ARBA" id="ARBA00011738"/>
    </source>
</evidence>
<dbReference type="CDD" id="cd05334">
    <property type="entry name" value="DHPR_SDR_c_like"/>
    <property type="match status" value="1"/>
</dbReference>
<dbReference type="InterPro" id="IPR020904">
    <property type="entry name" value="Sc_DH/Rdtase_CS"/>
</dbReference>
<evidence type="ECO:0000256" key="7">
    <source>
        <dbReference type="ARBA" id="ARBA00039153"/>
    </source>
</evidence>